<dbReference type="InterPro" id="IPR025514">
    <property type="entry name" value="DUF4402"/>
</dbReference>
<organism evidence="2 3">
    <name type="scientific">Sphingorhabdus arenilitoris</name>
    <dbReference type="NCBI Taxonomy" id="1490041"/>
    <lineage>
        <taxon>Bacteria</taxon>
        <taxon>Pseudomonadati</taxon>
        <taxon>Pseudomonadota</taxon>
        <taxon>Alphaproteobacteria</taxon>
        <taxon>Sphingomonadales</taxon>
        <taxon>Sphingomonadaceae</taxon>
        <taxon>Sphingorhabdus</taxon>
    </lineage>
</organism>
<accession>A0ABV8RIR5</accession>
<evidence type="ECO:0000313" key="3">
    <source>
        <dbReference type="Proteomes" id="UP001595887"/>
    </source>
</evidence>
<protein>
    <submittedName>
        <fullName evidence="2">DUF4402 domain-containing protein</fullName>
    </submittedName>
</protein>
<evidence type="ECO:0000313" key="2">
    <source>
        <dbReference type="EMBL" id="MFC4292775.1"/>
    </source>
</evidence>
<dbReference type="Proteomes" id="UP001595887">
    <property type="component" value="Unassembled WGS sequence"/>
</dbReference>
<comment type="caution">
    <text evidence="2">The sequence shown here is derived from an EMBL/GenBank/DDBJ whole genome shotgun (WGS) entry which is preliminary data.</text>
</comment>
<sequence length="194" mass="20202">MHIFDPARFRRNGIAASMIAGVLLLCPANAIAANAPGTTKTAIVRPLTLVKLADLDLGRILPGPTAGTVTINVNGTRSSTGPVVLVGTDYHPARFAGEGDPNGPATGGFGRARITLPNQIFLTGPGPQMRLNNFTFGPDTTLGTTIIQNGNSQNIRLTRPDRTFGFVVGGRLSVGANQPGGIYTGTFSVTVDYN</sequence>
<proteinExistence type="predicted"/>
<dbReference type="Pfam" id="PF14352">
    <property type="entry name" value="DUF4402"/>
    <property type="match status" value="1"/>
</dbReference>
<keyword evidence="3" id="KW-1185">Reference proteome</keyword>
<feature type="signal peptide" evidence="1">
    <location>
        <begin position="1"/>
        <end position="32"/>
    </location>
</feature>
<feature type="chain" id="PRO_5046752523" evidence="1">
    <location>
        <begin position="33"/>
        <end position="194"/>
    </location>
</feature>
<name>A0ABV8RIR5_9SPHN</name>
<dbReference type="EMBL" id="JBHSDH010000013">
    <property type="protein sequence ID" value="MFC4292775.1"/>
    <property type="molecule type" value="Genomic_DNA"/>
</dbReference>
<gene>
    <name evidence="2" type="ORF">ACFOWX_10160</name>
</gene>
<reference evidence="3" key="1">
    <citation type="journal article" date="2019" name="Int. J. Syst. Evol. Microbiol.">
        <title>The Global Catalogue of Microorganisms (GCM) 10K type strain sequencing project: providing services to taxonomists for standard genome sequencing and annotation.</title>
        <authorList>
            <consortium name="The Broad Institute Genomics Platform"/>
            <consortium name="The Broad Institute Genome Sequencing Center for Infectious Disease"/>
            <person name="Wu L."/>
            <person name="Ma J."/>
        </authorList>
    </citation>
    <scope>NUCLEOTIDE SEQUENCE [LARGE SCALE GENOMIC DNA]</scope>
    <source>
        <strain evidence="3">CECT 8531</strain>
    </source>
</reference>
<evidence type="ECO:0000256" key="1">
    <source>
        <dbReference type="SAM" id="SignalP"/>
    </source>
</evidence>
<keyword evidence="1" id="KW-0732">Signal</keyword>